<evidence type="ECO:0000256" key="22">
    <source>
        <dbReference type="ARBA" id="ARBA00047850"/>
    </source>
</evidence>
<evidence type="ECO:0000256" key="11">
    <source>
        <dbReference type="ARBA" id="ARBA00022954"/>
    </source>
</evidence>
<evidence type="ECO:0000256" key="10">
    <source>
        <dbReference type="ARBA" id="ARBA00022847"/>
    </source>
</evidence>
<evidence type="ECO:0000256" key="20">
    <source>
        <dbReference type="ARBA" id="ARBA00042514"/>
    </source>
</evidence>
<evidence type="ECO:0000256" key="14">
    <source>
        <dbReference type="ARBA" id="ARBA00023157"/>
    </source>
</evidence>
<comment type="catalytic activity">
    <reaction evidence="17">
        <text>folate(in) + H(+)(in) = folate(out) + H(+)(out)</text>
        <dbReference type="Rhea" id="RHEA:70159"/>
        <dbReference type="ChEBI" id="CHEBI:15378"/>
        <dbReference type="ChEBI" id="CHEBI:62501"/>
    </reaction>
</comment>
<keyword evidence="10" id="KW-0769">Symport</keyword>
<keyword evidence="15" id="KW-0325">Glycoprotein</keyword>
<evidence type="ECO:0000256" key="21">
    <source>
        <dbReference type="ARBA" id="ARBA00047769"/>
    </source>
</evidence>
<keyword evidence="14" id="KW-1015">Disulfide bond</keyword>
<gene>
    <name evidence="24" type="ORF">XNOV1_A001842</name>
</gene>
<dbReference type="AlphaFoldDB" id="A0AAV1FZ90"/>
<evidence type="ECO:0000256" key="18">
    <source>
        <dbReference type="ARBA" id="ARBA00038227"/>
    </source>
</evidence>
<evidence type="ECO:0000256" key="12">
    <source>
        <dbReference type="ARBA" id="ARBA00022989"/>
    </source>
</evidence>
<dbReference type="Pfam" id="PF07690">
    <property type="entry name" value="MFS_1"/>
    <property type="match status" value="1"/>
</dbReference>
<evidence type="ECO:0000256" key="8">
    <source>
        <dbReference type="ARBA" id="ARBA00022692"/>
    </source>
</evidence>
<evidence type="ECO:0000256" key="4">
    <source>
        <dbReference type="ARBA" id="ARBA00004554"/>
    </source>
</evidence>
<evidence type="ECO:0000256" key="6">
    <source>
        <dbReference type="ARBA" id="ARBA00022475"/>
    </source>
</evidence>
<dbReference type="PANTHER" id="PTHR23507:SF2">
    <property type="entry name" value="PROTON-COUPLED FOLATE TRANSPORTER"/>
    <property type="match status" value="1"/>
</dbReference>
<evidence type="ECO:0000256" key="19">
    <source>
        <dbReference type="ARBA" id="ARBA00040650"/>
    </source>
</evidence>
<dbReference type="InterPro" id="IPR011701">
    <property type="entry name" value="MFS"/>
</dbReference>
<evidence type="ECO:0000256" key="1">
    <source>
        <dbReference type="ARBA" id="ARBA00004337"/>
    </source>
</evidence>
<dbReference type="PRINTS" id="PR01035">
    <property type="entry name" value="TCRTETA"/>
</dbReference>
<evidence type="ECO:0000256" key="23">
    <source>
        <dbReference type="SAM" id="Phobius"/>
    </source>
</evidence>
<evidence type="ECO:0000256" key="3">
    <source>
        <dbReference type="ARBA" id="ARBA00004496"/>
    </source>
</evidence>
<evidence type="ECO:0000256" key="13">
    <source>
        <dbReference type="ARBA" id="ARBA00023136"/>
    </source>
</evidence>
<evidence type="ECO:0000313" key="25">
    <source>
        <dbReference type="Proteomes" id="UP001178508"/>
    </source>
</evidence>
<keyword evidence="11" id="KW-0290">Folate-binding</keyword>
<keyword evidence="9" id="KW-0967">Endosome</keyword>
<dbReference type="Proteomes" id="UP001178508">
    <property type="component" value="Chromosome 10"/>
</dbReference>
<keyword evidence="12 23" id="KW-1133">Transmembrane helix</keyword>
<name>A0AAV1FZ90_XYRNO</name>
<dbReference type="GO" id="GO:0016323">
    <property type="term" value="C:basolateral plasma membrane"/>
    <property type="evidence" value="ECO:0007669"/>
    <property type="project" value="UniProtKB-SubCell"/>
</dbReference>
<reference evidence="24" key="1">
    <citation type="submission" date="2023-08" db="EMBL/GenBank/DDBJ databases">
        <authorList>
            <person name="Alioto T."/>
            <person name="Alioto T."/>
            <person name="Gomez Garrido J."/>
        </authorList>
    </citation>
    <scope>NUCLEOTIDE SEQUENCE</scope>
</reference>
<feature type="transmembrane region" description="Helical" evidence="23">
    <location>
        <begin position="242"/>
        <end position="264"/>
    </location>
</feature>
<dbReference type="GO" id="GO:0015293">
    <property type="term" value="F:symporter activity"/>
    <property type="evidence" value="ECO:0007669"/>
    <property type="project" value="UniProtKB-KW"/>
</dbReference>
<keyword evidence="8 23" id="KW-0812">Transmembrane</keyword>
<feature type="transmembrane region" description="Helical" evidence="23">
    <location>
        <begin position="372"/>
        <end position="390"/>
    </location>
</feature>
<feature type="transmembrane region" description="Helical" evidence="23">
    <location>
        <begin position="341"/>
        <end position="360"/>
    </location>
</feature>
<keyword evidence="5" id="KW-0813">Transport</keyword>
<feature type="transmembrane region" description="Helical" evidence="23">
    <location>
        <begin position="150"/>
        <end position="171"/>
    </location>
</feature>
<dbReference type="SUPFAM" id="SSF103473">
    <property type="entry name" value="MFS general substrate transporter"/>
    <property type="match status" value="1"/>
</dbReference>
<comment type="catalytic activity">
    <reaction evidence="16">
        <text>(6S)-5-methyl-5,6,7,8-tetrahydrofolate(in) + H(+)(in) = (6S)-5-methyl-5,6,7,8-tetrahydrofolate(out) + H(+)(out)</text>
        <dbReference type="Rhea" id="RHEA:70167"/>
        <dbReference type="ChEBI" id="CHEBI:15378"/>
        <dbReference type="ChEBI" id="CHEBI:18608"/>
    </reaction>
</comment>
<comment type="catalytic activity">
    <reaction evidence="22">
        <text>methotrexate(in) + H(+)(in) = methotrexate(out) + H(+)(out)</text>
        <dbReference type="Rhea" id="RHEA:70163"/>
        <dbReference type="ChEBI" id="CHEBI:15378"/>
        <dbReference type="ChEBI" id="CHEBI:50681"/>
    </reaction>
</comment>
<evidence type="ECO:0000256" key="2">
    <source>
        <dbReference type="ARBA" id="ARBA00004424"/>
    </source>
</evidence>
<feature type="transmembrane region" description="Helical" evidence="23">
    <location>
        <begin position="215"/>
        <end position="236"/>
    </location>
</feature>
<keyword evidence="6" id="KW-1003">Cell membrane</keyword>
<protein>
    <recommendedName>
        <fullName evidence="19">Proton-coupled folate transporter</fullName>
    </recommendedName>
    <alternativeName>
        <fullName evidence="20">Solute carrier family 46 member 1</fullName>
    </alternativeName>
</protein>
<evidence type="ECO:0000256" key="5">
    <source>
        <dbReference type="ARBA" id="ARBA00022448"/>
    </source>
</evidence>
<feature type="transmembrane region" description="Helical" evidence="23">
    <location>
        <begin position="119"/>
        <end position="138"/>
    </location>
</feature>
<dbReference type="InterPro" id="IPR036259">
    <property type="entry name" value="MFS_trans_sf"/>
</dbReference>
<evidence type="ECO:0000313" key="24">
    <source>
        <dbReference type="EMBL" id="CAJ1065567.1"/>
    </source>
</evidence>
<evidence type="ECO:0000256" key="15">
    <source>
        <dbReference type="ARBA" id="ARBA00023180"/>
    </source>
</evidence>
<comment type="catalytic activity">
    <reaction evidence="21">
        <text>pemetrexed(in) + H(+)(in) = pemetrexed(out) + H(+)(out)</text>
        <dbReference type="Rhea" id="RHEA:70171"/>
        <dbReference type="ChEBI" id="CHEBI:15378"/>
        <dbReference type="ChEBI" id="CHEBI:63724"/>
    </reaction>
</comment>
<evidence type="ECO:0000256" key="9">
    <source>
        <dbReference type="ARBA" id="ARBA00022753"/>
    </source>
</evidence>
<proteinExistence type="inferred from homology"/>
<feature type="transmembrane region" description="Helical" evidence="23">
    <location>
        <begin position="305"/>
        <end position="321"/>
    </location>
</feature>
<dbReference type="EMBL" id="OY660873">
    <property type="protein sequence ID" value="CAJ1065567.1"/>
    <property type="molecule type" value="Genomic_DNA"/>
</dbReference>
<feature type="transmembrane region" description="Helical" evidence="23">
    <location>
        <begin position="177"/>
        <end position="203"/>
    </location>
</feature>
<dbReference type="PANTHER" id="PTHR23507">
    <property type="entry name" value="ZGC:174356"/>
    <property type="match status" value="1"/>
</dbReference>
<feature type="transmembrane region" description="Helical" evidence="23">
    <location>
        <begin position="458"/>
        <end position="481"/>
    </location>
</feature>
<sequence>MDERDTAAILPGDVLGTTFNEEEKPTYGSCGSKDEEKVKKTTRSWRPPYTCPLPVSVEPVIFLSMFAISLQSPLITQYVWDRISDDLGYNGSRRTRCGNTSVTTKDPLQQQVETLTAHWSLYISLGGFSVALLVVPLLGSWSDLVGRRPVLIIPNIGMAVQAGIYLVVMYLKLPLVYFLAARLLSGLTGEFSAVLAACFSYVADVSDRKSRTSRVAILEACLGLAGMLASIIGGQWRKAQGYINPFWLVLATNLGAVLYSYLFVQESITPDPNAKLLTYRHHKNVWKLFSTGGISGQTSANRYKLWLYLLSLALVVTVHFGSRELFVLYELSSPLCWGSTLIGYGAAALQMAYLTSLMGLKLMKTCLKDSWIAVVGLVSNISGMLVFSVADTTVLMFVGYGLLFLFMAPLPVLRSKLSKLVAPSEQGALFATIACMDSLCFLAGSGLFNSIYPLTLTFMKGFLFLCAAVLLVIPAGIIGCLQCFDQRKGHRDSVTFD</sequence>
<dbReference type="Gene3D" id="1.20.1250.20">
    <property type="entry name" value="MFS general substrate transporter like domains"/>
    <property type="match status" value="1"/>
</dbReference>
<evidence type="ECO:0000256" key="16">
    <source>
        <dbReference type="ARBA" id="ARBA00036193"/>
    </source>
</evidence>
<organism evidence="24 25">
    <name type="scientific">Xyrichtys novacula</name>
    <name type="common">Pearly razorfish</name>
    <name type="synonym">Hemipteronotus novacula</name>
    <dbReference type="NCBI Taxonomy" id="13765"/>
    <lineage>
        <taxon>Eukaryota</taxon>
        <taxon>Metazoa</taxon>
        <taxon>Chordata</taxon>
        <taxon>Craniata</taxon>
        <taxon>Vertebrata</taxon>
        <taxon>Euteleostomi</taxon>
        <taxon>Actinopterygii</taxon>
        <taxon>Neopterygii</taxon>
        <taxon>Teleostei</taxon>
        <taxon>Neoteleostei</taxon>
        <taxon>Acanthomorphata</taxon>
        <taxon>Eupercaria</taxon>
        <taxon>Labriformes</taxon>
        <taxon>Labridae</taxon>
        <taxon>Xyrichtys</taxon>
    </lineage>
</organism>
<evidence type="ECO:0000256" key="17">
    <source>
        <dbReference type="ARBA" id="ARBA00036250"/>
    </source>
</evidence>
<evidence type="ECO:0000256" key="7">
    <source>
        <dbReference type="ARBA" id="ARBA00022490"/>
    </source>
</evidence>
<keyword evidence="25" id="KW-1185">Reference proteome</keyword>
<feature type="transmembrane region" description="Helical" evidence="23">
    <location>
        <begin position="396"/>
        <end position="415"/>
    </location>
</feature>
<comment type="similarity">
    <text evidence="18">Belongs to the major facilitator superfamily. SLC46A family.</text>
</comment>
<comment type="subcellular location">
    <subcellularLocation>
        <location evidence="2">Apical cell membrane</location>
        <topology evidence="2">Multi-pass membrane protein</topology>
    </subcellularLocation>
    <subcellularLocation>
        <location evidence="4">Basolateral cell membrane</location>
        <topology evidence="4">Multi-pass membrane protein</topology>
    </subcellularLocation>
    <subcellularLocation>
        <location evidence="3">Cytoplasm</location>
    </subcellularLocation>
    <subcellularLocation>
        <location evidence="1">Endosome membrane</location>
        <topology evidence="1">Multi-pass membrane protein</topology>
    </subcellularLocation>
</comment>
<keyword evidence="7" id="KW-0963">Cytoplasm</keyword>
<dbReference type="GO" id="GO:0010008">
    <property type="term" value="C:endosome membrane"/>
    <property type="evidence" value="ECO:0007669"/>
    <property type="project" value="UniProtKB-SubCell"/>
</dbReference>
<keyword evidence="13 23" id="KW-0472">Membrane</keyword>
<accession>A0AAV1FZ90</accession>
<dbReference type="GO" id="GO:0016324">
    <property type="term" value="C:apical plasma membrane"/>
    <property type="evidence" value="ECO:0007669"/>
    <property type="project" value="UniProtKB-SubCell"/>
</dbReference>
<dbReference type="InterPro" id="IPR001958">
    <property type="entry name" value="Tet-R_TetA/multi-R_MdtG-like"/>
</dbReference>
<dbReference type="GO" id="GO:0005542">
    <property type="term" value="F:folic acid binding"/>
    <property type="evidence" value="ECO:0007669"/>
    <property type="project" value="UniProtKB-KW"/>
</dbReference>
<feature type="transmembrane region" description="Helical" evidence="23">
    <location>
        <begin position="427"/>
        <end position="452"/>
    </location>
</feature>